<feature type="domain" description="Glutaredoxin" evidence="2">
    <location>
        <begin position="44"/>
        <end position="100"/>
    </location>
</feature>
<evidence type="ECO:0000313" key="4">
    <source>
        <dbReference type="Proteomes" id="UP000057158"/>
    </source>
</evidence>
<keyword evidence="1" id="KW-0732">Signal</keyword>
<dbReference type="STRING" id="1603606.DSOUD_2463"/>
<dbReference type="PROSITE" id="PS51354">
    <property type="entry name" value="GLUTAREDOXIN_2"/>
    <property type="match status" value="1"/>
</dbReference>
<keyword evidence="4" id="KW-1185">Reference proteome</keyword>
<proteinExistence type="predicted"/>
<dbReference type="RefSeq" id="WP_157671859.1">
    <property type="nucleotide sequence ID" value="NZ_CP010802.1"/>
</dbReference>
<dbReference type="PATRIC" id="fig|1603606.3.peg.2662"/>
<gene>
    <name evidence="3" type="ORF">DSOUD_2463</name>
</gene>
<name>A0A0M4CXZ2_9BACT</name>
<dbReference type="PANTHER" id="PTHR34386">
    <property type="entry name" value="GLUTAREDOXIN"/>
    <property type="match status" value="1"/>
</dbReference>
<dbReference type="InterPro" id="IPR036249">
    <property type="entry name" value="Thioredoxin-like_sf"/>
</dbReference>
<dbReference type="OrthoDB" id="8991911at2"/>
<dbReference type="InterPro" id="IPR051548">
    <property type="entry name" value="Grx-like_ET"/>
</dbReference>
<dbReference type="Proteomes" id="UP000057158">
    <property type="component" value="Chromosome"/>
</dbReference>
<feature type="chain" id="PRO_5005791685" evidence="1">
    <location>
        <begin position="24"/>
        <end position="119"/>
    </location>
</feature>
<dbReference type="PANTHER" id="PTHR34386:SF1">
    <property type="entry name" value="GLUTAREDOXIN-LIKE PROTEIN NRDH"/>
    <property type="match status" value="1"/>
</dbReference>
<dbReference type="Gene3D" id="3.40.30.10">
    <property type="entry name" value="Glutaredoxin"/>
    <property type="match status" value="1"/>
</dbReference>
<evidence type="ECO:0000259" key="2">
    <source>
        <dbReference type="Pfam" id="PF00462"/>
    </source>
</evidence>
<dbReference type="InterPro" id="IPR002109">
    <property type="entry name" value="Glutaredoxin"/>
</dbReference>
<organism evidence="3 4">
    <name type="scientific">Desulfuromonas soudanensis</name>
    <dbReference type="NCBI Taxonomy" id="1603606"/>
    <lineage>
        <taxon>Bacteria</taxon>
        <taxon>Pseudomonadati</taxon>
        <taxon>Thermodesulfobacteriota</taxon>
        <taxon>Desulfuromonadia</taxon>
        <taxon>Desulfuromonadales</taxon>
        <taxon>Desulfuromonadaceae</taxon>
        <taxon>Desulfuromonas</taxon>
    </lineage>
</organism>
<dbReference type="EMBL" id="CP010802">
    <property type="protein sequence ID" value="ALC17216.1"/>
    <property type="molecule type" value="Genomic_DNA"/>
</dbReference>
<dbReference type="AlphaFoldDB" id="A0A0M4CXZ2"/>
<sequence length="119" mass="12851">MDKFFRILIILLLAGGVCTPVFAGEQSSAPAGRASMQGETYPRVELFTTAWCGYCKRAKAYLRSRGVPFTEYDVEKDSAAARRFRILNPGGGVPVALIGDFQINGFNPAAYEAALGGRP</sequence>
<feature type="signal peptide" evidence="1">
    <location>
        <begin position="1"/>
        <end position="23"/>
    </location>
</feature>
<dbReference type="GO" id="GO:0045454">
    <property type="term" value="P:cell redox homeostasis"/>
    <property type="evidence" value="ECO:0007669"/>
    <property type="project" value="TreeGrafter"/>
</dbReference>
<dbReference type="Pfam" id="PF00462">
    <property type="entry name" value="Glutaredoxin"/>
    <property type="match status" value="1"/>
</dbReference>
<evidence type="ECO:0000313" key="3">
    <source>
        <dbReference type="EMBL" id="ALC17216.1"/>
    </source>
</evidence>
<dbReference type="GO" id="GO:0009055">
    <property type="term" value="F:electron transfer activity"/>
    <property type="evidence" value="ECO:0007669"/>
    <property type="project" value="TreeGrafter"/>
</dbReference>
<dbReference type="CDD" id="cd02976">
    <property type="entry name" value="NrdH"/>
    <property type="match status" value="1"/>
</dbReference>
<accession>A0A0M4CXZ2</accession>
<evidence type="ECO:0000256" key="1">
    <source>
        <dbReference type="SAM" id="SignalP"/>
    </source>
</evidence>
<dbReference type="KEGG" id="des:DSOUD_2463"/>
<reference evidence="3 4" key="1">
    <citation type="submission" date="2015-07" db="EMBL/GenBank/DDBJ databases">
        <title>Isolation and Genomic Characterization of a Novel Halophilic Metal-Reducing Deltaproteobacterium from the Deep Subsurface.</title>
        <authorList>
            <person name="Badalamenti J.P."/>
            <person name="Summers Z.M."/>
            <person name="Gralnick J.A."/>
            <person name="Bond D.R."/>
        </authorList>
    </citation>
    <scope>NUCLEOTIDE SEQUENCE [LARGE SCALE GENOMIC DNA]</scope>
    <source>
        <strain evidence="3 4">WTL</strain>
    </source>
</reference>
<dbReference type="SUPFAM" id="SSF52833">
    <property type="entry name" value="Thioredoxin-like"/>
    <property type="match status" value="1"/>
</dbReference>
<protein>
    <submittedName>
        <fullName evidence="3">Glutaredoxin</fullName>
    </submittedName>
</protein>